<feature type="domain" description="Glycosyl hydrolase family 32 C-terminal" evidence="6">
    <location>
        <begin position="305"/>
        <end position="473"/>
    </location>
</feature>
<dbReference type="FunFam" id="2.115.10.20:FF:000001">
    <property type="entry name" value="Beta-fructofuranosidase, insoluble isoenzyme CWINV1"/>
    <property type="match status" value="1"/>
</dbReference>
<feature type="domain" description="Glycosyl hydrolase family 32 N-terminal" evidence="5">
    <location>
        <begin position="1542"/>
        <end position="1609"/>
    </location>
</feature>
<dbReference type="InterPro" id="IPR013320">
    <property type="entry name" value="ConA-like_dom_sf"/>
</dbReference>
<comment type="similarity">
    <text evidence="1">Belongs to the glycosyl hydrolase 32 family.</text>
</comment>
<gene>
    <name evidence="7" type="ORF">C5167_046883</name>
</gene>
<dbReference type="Pfam" id="PF08244">
    <property type="entry name" value="Glyco_hydro_32C"/>
    <property type="match status" value="5"/>
</dbReference>
<evidence type="ECO:0000259" key="6">
    <source>
        <dbReference type="Pfam" id="PF08244"/>
    </source>
</evidence>
<feature type="domain" description="Glycosyl hydrolase family 32 C-terminal" evidence="6">
    <location>
        <begin position="2299"/>
        <end position="2495"/>
    </location>
</feature>
<keyword evidence="3" id="KW-0326">Glycosidase</keyword>
<feature type="domain" description="Glycosyl hydrolase family 32 C-terminal" evidence="6">
    <location>
        <begin position="786"/>
        <end position="967"/>
    </location>
</feature>
<feature type="domain" description="Glycosyl hydrolase family 32 N-terminal" evidence="5">
    <location>
        <begin position="2007"/>
        <end position="2278"/>
    </location>
</feature>
<dbReference type="CDD" id="cd18624">
    <property type="entry name" value="GH32_Fruct1-like"/>
    <property type="match status" value="5"/>
</dbReference>
<dbReference type="FunFam" id="2.60.120.560:FF:000002">
    <property type="entry name" value="Beta-fructofuranosidase, insoluble isoenzyme CWINV1"/>
    <property type="match status" value="4"/>
</dbReference>
<dbReference type="Pfam" id="PF00251">
    <property type="entry name" value="Glyco_hydro_32N"/>
    <property type="match status" value="7"/>
</dbReference>
<accession>A0A4Y7LHU3</accession>
<dbReference type="InterPro" id="IPR013189">
    <property type="entry name" value="Glyco_hydro_32_C"/>
</dbReference>
<feature type="domain" description="Glycosyl hydrolase family 32 N-terminal" evidence="5">
    <location>
        <begin position="119"/>
        <end position="302"/>
    </location>
</feature>
<evidence type="ECO:0000256" key="2">
    <source>
        <dbReference type="ARBA" id="ARBA00022801"/>
    </source>
</evidence>
<dbReference type="Gene3D" id="2.60.120.560">
    <property type="entry name" value="Exo-inulinase, domain 1"/>
    <property type="match status" value="5"/>
</dbReference>
<dbReference type="InterPro" id="IPR050551">
    <property type="entry name" value="Fructan_Metab_Enzymes"/>
</dbReference>
<proteinExistence type="inferred from homology"/>
<dbReference type="InterPro" id="IPR001362">
    <property type="entry name" value="Glyco_hydro_32"/>
</dbReference>
<dbReference type="GO" id="GO:0004553">
    <property type="term" value="F:hydrolase activity, hydrolyzing O-glycosyl compounds"/>
    <property type="evidence" value="ECO:0007669"/>
    <property type="project" value="InterPro"/>
</dbReference>
<feature type="domain" description="Glycosyl hydrolase family 32 C-terminal" evidence="6">
    <location>
        <begin position="1796"/>
        <end position="1989"/>
    </location>
</feature>
<dbReference type="PANTHER" id="PTHR31953">
    <property type="entry name" value="BETA-FRUCTOFURANOSIDASE, INSOLUBLE ISOENZYME CWINV1-RELATED"/>
    <property type="match status" value="1"/>
</dbReference>
<protein>
    <recommendedName>
        <fullName evidence="9">Beta-fructofuranosidase</fullName>
    </recommendedName>
</protein>
<dbReference type="GO" id="GO:0005975">
    <property type="term" value="P:carbohydrate metabolic process"/>
    <property type="evidence" value="ECO:0007669"/>
    <property type="project" value="InterPro"/>
</dbReference>
<keyword evidence="8" id="KW-1185">Reference proteome</keyword>
<feature type="domain" description="Glycosyl hydrolase family 32 N-terminal" evidence="5">
    <location>
        <begin position="51"/>
        <end position="118"/>
    </location>
</feature>
<evidence type="ECO:0000256" key="4">
    <source>
        <dbReference type="SAM" id="SignalP"/>
    </source>
</evidence>
<evidence type="ECO:0000256" key="3">
    <source>
        <dbReference type="ARBA" id="ARBA00023295"/>
    </source>
</evidence>
<evidence type="ECO:0000256" key="1">
    <source>
        <dbReference type="ARBA" id="ARBA00009902"/>
    </source>
</evidence>
<feature type="domain" description="Glycosyl hydrolase family 32 N-terminal" evidence="5">
    <location>
        <begin position="981"/>
        <end position="1286"/>
    </location>
</feature>
<keyword evidence="4" id="KW-0732">Signal</keyword>
<sequence length="2570" mass="288580">MEILEMLVPLLLVPLWFSLLVNGVQASNKVLSEIQATNKSNAWSLYRTGYHFQPQKNWMNGPMYYNGTYHLFYQYNPEGAVWGNIVWGHSVSKDMINWLPLNPAIYPSAPFDINGCWSDPTTAWLGKDGYWRLVVGNESGNKTGMALLYKSKDFVKWVKVQYPLHSAQTGMWECPDFFPVSLTGKEGLDTSASGDRIKHVLKVSLGEKTADHYTVGHYLLSKDQYIPDNTSVDDSTGLRYDYGNFYASKSFFDASKKRRILWGWVLESDTKEDDIAEGWAGIQSVPRTLWLDKNEKQLLQWPVEELKSLRREEVAMTNISLTKGILSEVKGITASQADVEVTFHLPSLEKAELFDPTWVDAEALCEYTTVVFRVFKAQDKYTVLMCSGGVRSSLKPGVTKRSYGAFVDADLSDGKLSLRSLIDNSVVESFASGGKTCITSRVYPTLALGKNAHLYAFNNGTEAVEIAELKAWSIGRPKMNVKAQTRRKLDRPMYYNGIYHLFYQYNPKAAAWASDIVWGHSVSKDMVNWFRLDVAMAPTDSFDVNGCWSGSATILPGNKPVMLYTGIDINNVQVQNIAVPKNSSDPLLVEWKKLDKNPLILPPNGINGTSFRDPTTAWLGKDGYWRILVGSERSNLGTALLFRSKDFMTWTASENNFHSAPDTGIWECPDFFPVPLKGKKGLDTSASGANVKYILKVSVQRTWSDFYTVGDYYLNKDEYVPDNTPGNHYSTTTGLKFDYGKFYASKTFFDEAKNRRILWAWAIPRTLWLDRNGKQLLQWPIEELETLRTNEVKLKKTPLTKGSLFEADIEVRFRLPSLESAESFDPSWNDAQQLCGRKDATVQGGIGPFGLLTLASKDLDEYTAVFFRVFKALDKPVVLMCSGGTRSSLKAELDKPSSGAFVDVDLIDGEISLRSLIDHTVVESFGAGGKTCITTRVYPTLAVGKEAHLYAFNNGTETVEIKRLNAWTMQTPKMNLGHEISPMYYKGVYHLFYQYNPKGAVWGNIVWAHSVSTDLINWFSLEHAIAPSKPFDINGCWSGSATILPGNKPVILYTGIDPDERQVQNIAVPKNLSDPFLREWVKPDYNPIIKPSIGVNASAFRDPTTAWWSKDGHWRLVVGSKRDMRGTAVLYRSKDFIHWTKAKHLLHSSATTGMWECPDFYPVSLNGKQGLDTSSVGDGVKHVLKVSLDLTRFEYYTLGQYFTSKDRYVPDNTSVDDSTGLRYDYGNFYASKSFFDPSKNRRILWGWANESDRTPDDQIAKGWAGVQAIPRTVWLDRNEKQLLQWPIEEVNHLRSGHGRVEMTKIPLHKGSLIEIEGITPAQADVEITFRIPSLEHAEPFDPKWVDAERLCGEKDASVSGGIGPFGLLTLASSDLQEYTAVFFRVFKSNDKHKVLMCSGGIRSSLTHDKMYKPSYGGFVDVDISNGKLSLRSLIDNSVVESFGAGGKTCILSRAYPTLAIGNNAHLYVFNNGTQAVKIGKLKAWSMNSSLVMEILEMLVPLLLVPLWFSLLVNGVQASNKVLSEIQATNKSNAWSLYRTGYHFQPQKNWMNGPMYYNGTYHLFYQYNPEGAVWGNIVWGHSVSKDMINWLPLNPAIYPSAPFDINGCWSDPTTAWLGKDGYWRLVVGNESGNKTGMALLYKSKDFVKWVKVQYPLHSAQTGMWECPDFFPVSLTGKEGLDTSASGDRIKHVLKVSLGEKTADHYTVGHYLLSKDQYIPDNTSVDDSTGLRYDYGNFYASKSFFDASKKRRILWGWVLESDTKEDDIAEGWAGIQSVPRTLWLDKNEKQLLQWPVEELKSLRREEVAMTNISLTKGILSEVKGITASQADVEVTFHLPSLEKAELFDPTWVDAEALCGKKDATVQGGVGPFGLLALASKNLMEYTTVVFRVFKAQDKYTVLMCSGGVRSSLKPGVTKRSYGAFVDADLSDGKLSLRSLIDNSVVESFASGGKTCITSRVYPTLALGKNAHLYAFNNGTEAVEIAELKAWSIGRPKMNVKAQTRRKLDRPMYYNGIYHLFYQYNPKAAAWASDIVWGHSVSKDMVNWFRLDVAMAPTDSFDVNGCWSGSATILPGNKPVMLYTGIDINNVQVQNIAVPKNSSDPLLVEWKKLDKNPLILPPNGINGTSFRDPTTAWLGKDGYWRILVGSERSNLGTALLFRSKDFMTWTASENNFHSAPDTGIWECPDFFPVPLKGKKGLDTSASGANVKYILKVSVQRTWSDFYTVGDYYLNKDEYVPDNTPGNHYSTTTGLKFDYGKFYASKTFFDEAKNRRILWAWAIPRTLWLDRNGKQLLQWPIEELETLRTNEVKLKKTPLTKGSLFEPYFYDYDSEYSQADIEVRFRLPSLESAESFDPSWNDAQQLCGRKDATVQGGIGPFGLLTLASKDLDEYTAVFFRVFKALDKPVVLMCSGGTRSSLKAELDKPSSGAFVDVDLIDGEISLRSLIDHTVVESFGAGGKTCITTRVYPTLAVGKEAHLYAFNNGTETVEIKRLNAWTMQTPKMNLGHEISSVEALHKIYPHFQSLVAVKAPVKLGHLRTGFHFQPPKNWINDVDRLFYFIIVKCFTHAMVF</sequence>
<feature type="signal peptide" evidence="4">
    <location>
        <begin position="1"/>
        <end position="26"/>
    </location>
</feature>
<dbReference type="Proteomes" id="UP000316621">
    <property type="component" value="Chromosome 11"/>
</dbReference>
<dbReference type="SUPFAM" id="SSF49899">
    <property type="entry name" value="Concanavalin A-like lectins/glucanases"/>
    <property type="match status" value="5"/>
</dbReference>
<keyword evidence="2" id="KW-0378">Hydrolase</keyword>
<evidence type="ECO:0008006" key="9">
    <source>
        <dbReference type="Google" id="ProtNLM"/>
    </source>
</evidence>
<dbReference type="InterPro" id="IPR023296">
    <property type="entry name" value="Glyco_hydro_beta-prop_sf"/>
</dbReference>
<organism evidence="7 8">
    <name type="scientific">Papaver somniferum</name>
    <name type="common">Opium poppy</name>
    <dbReference type="NCBI Taxonomy" id="3469"/>
    <lineage>
        <taxon>Eukaryota</taxon>
        <taxon>Viridiplantae</taxon>
        <taxon>Streptophyta</taxon>
        <taxon>Embryophyta</taxon>
        <taxon>Tracheophyta</taxon>
        <taxon>Spermatophyta</taxon>
        <taxon>Magnoliopsida</taxon>
        <taxon>Ranunculales</taxon>
        <taxon>Papaveraceae</taxon>
        <taxon>Papaveroideae</taxon>
        <taxon>Papaver</taxon>
    </lineage>
</organism>
<evidence type="ECO:0000313" key="7">
    <source>
        <dbReference type="EMBL" id="RZC84088.1"/>
    </source>
</evidence>
<dbReference type="SUPFAM" id="SSF75005">
    <property type="entry name" value="Arabinanase/levansucrase/invertase"/>
    <property type="match status" value="5"/>
</dbReference>
<feature type="domain" description="Glycosyl hydrolase family 32 N-terminal" evidence="5">
    <location>
        <begin position="491"/>
        <end position="762"/>
    </location>
</feature>
<feature type="domain" description="Glycosyl hydrolase family 32 C-terminal" evidence="6">
    <location>
        <begin position="1311"/>
        <end position="1485"/>
    </location>
</feature>
<name>A0A4Y7LHU3_PAPSO</name>
<evidence type="ECO:0000313" key="8">
    <source>
        <dbReference type="Proteomes" id="UP000316621"/>
    </source>
</evidence>
<dbReference type="SMART" id="SM00640">
    <property type="entry name" value="Glyco_32"/>
    <property type="match status" value="5"/>
</dbReference>
<feature type="domain" description="Glycosyl hydrolase family 32 N-terminal" evidence="5">
    <location>
        <begin position="1610"/>
        <end position="1793"/>
    </location>
</feature>
<evidence type="ECO:0000259" key="5">
    <source>
        <dbReference type="Pfam" id="PF00251"/>
    </source>
</evidence>
<dbReference type="Gene3D" id="2.115.10.20">
    <property type="entry name" value="Glycosyl hydrolase domain, family 43"/>
    <property type="match status" value="7"/>
</dbReference>
<reference evidence="7 8" key="1">
    <citation type="journal article" date="2018" name="Science">
        <title>The opium poppy genome and morphinan production.</title>
        <authorList>
            <person name="Guo L."/>
            <person name="Winzer T."/>
            <person name="Yang X."/>
            <person name="Li Y."/>
            <person name="Ning Z."/>
            <person name="He Z."/>
            <person name="Teodor R."/>
            <person name="Lu Y."/>
            <person name="Bowser T.A."/>
            <person name="Graham I.A."/>
            <person name="Ye K."/>
        </authorList>
    </citation>
    <scope>NUCLEOTIDE SEQUENCE [LARGE SCALE GENOMIC DNA]</scope>
    <source>
        <strain evidence="8">cv. HN1</strain>
        <tissue evidence="7">Leaves</tissue>
    </source>
</reference>
<dbReference type="Gramene" id="RZC84088">
    <property type="protein sequence ID" value="RZC84088"/>
    <property type="gene ID" value="C5167_046883"/>
</dbReference>
<dbReference type="InterPro" id="IPR013148">
    <property type="entry name" value="Glyco_hydro_32_N"/>
</dbReference>
<dbReference type="OMA" id="AWAIPRT"/>
<dbReference type="EMBL" id="CM010725">
    <property type="protein sequence ID" value="RZC84088.1"/>
    <property type="molecule type" value="Genomic_DNA"/>
</dbReference>
<feature type="chain" id="PRO_5021367237" description="Beta-fructofuranosidase" evidence="4">
    <location>
        <begin position="27"/>
        <end position="2570"/>
    </location>
</feature>